<dbReference type="Gene3D" id="1.20.1560.10">
    <property type="entry name" value="ABC transporter type 1, transmembrane domain"/>
    <property type="match status" value="1"/>
</dbReference>
<keyword evidence="7 9" id="KW-1133">Transmembrane helix</keyword>
<dbReference type="Gene3D" id="3.40.50.300">
    <property type="entry name" value="P-loop containing nucleotide triphosphate hydrolases"/>
    <property type="match status" value="1"/>
</dbReference>
<keyword evidence="6 12" id="KW-0067">ATP-binding</keyword>
<dbReference type="Pfam" id="PF00664">
    <property type="entry name" value="ABC_membrane"/>
    <property type="match status" value="1"/>
</dbReference>
<dbReference type="GO" id="GO:0005524">
    <property type="term" value="F:ATP binding"/>
    <property type="evidence" value="ECO:0007669"/>
    <property type="project" value="UniProtKB-KW"/>
</dbReference>
<feature type="transmembrane region" description="Helical" evidence="9">
    <location>
        <begin position="161"/>
        <end position="180"/>
    </location>
</feature>
<dbReference type="InterPro" id="IPR003593">
    <property type="entry name" value="AAA+_ATPase"/>
</dbReference>
<dbReference type="PANTHER" id="PTHR43394:SF1">
    <property type="entry name" value="ATP-BINDING CASSETTE SUB-FAMILY B MEMBER 10, MITOCHONDRIAL"/>
    <property type="match status" value="1"/>
</dbReference>
<sequence length="583" mass="64019">MKGILKYLKKYWFFALPAPLFMFGEVMLDLIQPRLMALIVDEGVLGLSNNNVGDLNLIMNTGYKMIGLVALGGCLGILSGIFANFCGQYFANDIRKDVFKKIMSFSFEQTDKFSTGSLVTRVTNDISQVQGMVIQTLRGFIRNILIFAGGIVYLLKLDLGFGVVVACALPLVALCVVFFVSKATPVFSVLQKKLDWLNSVVQENVAGLRVVKAFVREGYEKERFKQANDELVDTNLRVMELFSYMSPILNIIMNISVAAIIYAGSIRVKAGHITPGNVMAAITYITQILHSVMMMAMIIQNLSRGTASMRRLQEVLDTNPAIVGGGFDGDTEIKGKIEFRDVSFSYPGGNREEVLSNINLTIYPGETLGLLGATGSGKSTLVSLVPRFYDPTEGSVLVDGIDVRQYRLNALRNKIAISLQKSELFSATVRENISWGRDGASDKEIEEAALTARASGFIEAMKDGYDTKVAEKGMNLSGGQKQRIAISRAVLKGTEILIFDDSTSALDLKTEAELYDALKKNHSDSTKIIIAQRIASVKGADRIAVIDEGRIVACDTHENLLMDCEIYQDIYDSQMRTGGELHG</sequence>
<reference evidence="12 13" key="1">
    <citation type="submission" date="2016-11" db="EMBL/GenBank/DDBJ databases">
        <authorList>
            <person name="Jaros S."/>
            <person name="Januszkiewicz K."/>
            <person name="Wedrychowicz H."/>
        </authorList>
    </citation>
    <scope>NUCLEOTIDE SEQUENCE [LARGE SCALE GENOMIC DNA]</scope>
    <source>
        <strain evidence="12 13">DSM 15970</strain>
    </source>
</reference>
<dbReference type="InterPro" id="IPR027417">
    <property type="entry name" value="P-loop_NTPase"/>
</dbReference>
<dbReference type="InterPro" id="IPR017871">
    <property type="entry name" value="ABC_transporter-like_CS"/>
</dbReference>
<dbReference type="GO" id="GO:0005886">
    <property type="term" value="C:plasma membrane"/>
    <property type="evidence" value="ECO:0007669"/>
    <property type="project" value="UniProtKB-SubCell"/>
</dbReference>
<feature type="transmembrane region" description="Helical" evidence="9">
    <location>
        <begin position="139"/>
        <end position="155"/>
    </location>
</feature>
<dbReference type="InterPro" id="IPR003439">
    <property type="entry name" value="ABC_transporter-like_ATP-bd"/>
</dbReference>
<comment type="subcellular location">
    <subcellularLocation>
        <location evidence="1">Cell membrane</location>
        <topology evidence="1">Multi-pass membrane protein</topology>
    </subcellularLocation>
</comment>
<dbReference type="Pfam" id="PF00005">
    <property type="entry name" value="ABC_tran"/>
    <property type="match status" value="1"/>
</dbReference>
<evidence type="ECO:0000256" key="7">
    <source>
        <dbReference type="ARBA" id="ARBA00022989"/>
    </source>
</evidence>
<dbReference type="Proteomes" id="UP000184342">
    <property type="component" value="Unassembled WGS sequence"/>
</dbReference>
<feature type="transmembrane region" description="Helical" evidence="9">
    <location>
        <begin position="65"/>
        <end position="91"/>
    </location>
</feature>
<accession>A0A1M6GNF5</accession>
<evidence type="ECO:0000256" key="4">
    <source>
        <dbReference type="ARBA" id="ARBA00022692"/>
    </source>
</evidence>
<evidence type="ECO:0000256" key="3">
    <source>
        <dbReference type="ARBA" id="ARBA00022475"/>
    </source>
</evidence>
<dbReference type="FunFam" id="3.40.50.300:FF:000221">
    <property type="entry name" value="Multidrug ABC transporter ATP-binding protein"/>
    <property type="match status" value="1"/>
</dbReference>
<dbReference type="PROSITE" id="PS50929">
    <property type="entry name" value="ABC_TM1F"/>
    <property type="match status" value="1"/>
</dbReference>
<evidence type="ECO:0000259" key="10">
    <source>
        <dbReference type="PROSITE" id="PS50893"/>
    </source>
</evidence>
<name>A0A1M6GNF5_9FIRM</name>
<evidence type="ECO:0000259" key="11">
    <source>
        <dbReference type="PROSITE" id="PS50929"/>
    </source>
</evidence>
<keyword evidence="4 9" id="KW-0812">Transmembrane</keyword>
<evidence type="ECO:0000256" key="9">
    <source>
        <dbReference type="SAM" id="Phobius"/>
    </source>
</evidence>
<dbReference type="PROSITE" id="PS50893">
    <property type="entry name" value="ABC_TRANSPORTER_2"/>
    <property type="match status" value="1"/>
</dbReference>
<dbReference type="EMBL" id="FQYT01000012">
    <property type="protein sequence ID" value="SHJ11410.1"/>
    <property type="molecule type" value="Genomic_DNA"/>
</dbReference>
<feature type="domain" description="ABC transmembrane type-1" evidence="11">
    <location>
        <begin position="20"/>
        <end position="304"/>
    </location>
</feature>
<dbReference type="SMART" id="SM00382">
    <property type="entry name" value="AAA"/>
    <property type="match status" value="1"/>
</dbReference>
<evidence type="ECO:0000256" key="2">
    <source>
        <dbReference type="ARBA" id="ARBA00022448"/>
    </source>
</evidence>
<dbReference type="InterPro" id="IPR011527">
    <property type="entry name" value="ABC1_TM_dom"/>
</dbReference>
<evidence type="ECO:0000313" key="12">
    <source>
        <dbReference type="EMBL" id="SHJ11410.1"/>
    </source>
</evidence>
<dbReference type="CDD" id="cd18548">
    <property type="entry name" value="ABC_6TM_Tm287_like"/>
    <property type="match status" value="1"/>
</dbReference>
<proteinExistence type="predicted"/>
<gene>
    <name evidence="12" type="ORF">SAMN02745691_01371</name>
</gene>
<dbReference type="GO" id="GO:0015421">
    <property type="term" value="F:ABC-type oligopeptide transporter activity"/>
    <property type="evidence" value="ECO:0007669"/>
    <property type="project" value="TreeGrafter"/>
</dbReference>
<evidence type="ECO:0000256" key="1">
    <source>
        <dbReference type="ARBA" id="ARBA00004651"/>
    </source>
</evidence>
<evidence type="ECO:0000256" key="5">
    <source>
        <dbReference type="ARBA" id="ARBA00022741"/>
    </source>
</evidence>
<dbReference type="PROSITE" id="PS00211">
    <property type="entry name" value="ABC_TRANSPORTER_1"/>
    <property type="match status" value="1"/>
</dbReference>
<dbReference type="GO" id="GO:0016887">
    <property type="term" value="F:ATP hydrolysis activity"/>
    <property type="evidence" value="ECO:0007669"/>
    <property type="project" value="InterPro"/>
</dbReference>
<evidence type="ECO:0000256" key="8">
    <source>
        <dbReference type="ARBA" id="ARBA00023136"/>
    </source>
</evidence>
<keyword evidence="13" id="KW-1185">Reference proteome</keyword>
<dbReference type="InterPro" id="IPR036640">
    <property type="entry name" value="ABC1_TM_sf"/>
</dbReference>
<feature type="transmembrane region" description="Helical" evidence="9">
    <location>
        <begin position="12"/>
        <end position="31"/>
    </location>
</feature>
<keyword evidence="5" id="KW-0547">Nucleotide-binding</keyword>
<dbReference type="SUPFAM" id="SSF52540">
    <property type="entry name" value="P-loop containing nucleoside triphosphate hydrolases"/>
    <property type="match status" value="1"/>
</dbReference>
<keyword evidence="2" id="KW-0813">Transport</keyword>
<keyword evidence="8 9" id="KW-0472">Membrane</keyword>
<feature type="transmembrane region" description="Helical" evidence="9">
    <location>
        <begin position="278"/>
        <end position="302"/>
    </location>
</feature>
<evidence type="ECO:0000313" key="13">
    <source>
        <dbReference type="Proteomes" id="UP000184342"/>
    </source>
</evidence>
<keyword evidence="3" id="KW-1003">Cell membrane</keyword>
<dbReference type="STRING" id="1122934.SAMN02745691_01371"/>
<dbReference type="PANTHER" id="PTHR43394">
    <property type="entry name" value="ATP-DEPENDENT PERMEASE MDL1, MITOCHONDRIAL"/>
    <property type="match status" value="1"/>
</dbReference>
<feature type="domain" description="ABC transporter" evidence="10">
    <location>
        <begin position="337"/>
        <end position="573"/>
    </location>
</feature>
<dbReference type="SUPFAM" id="SSF90123">
    <property type="entry name" value="ABC transporter transmembrane region"/>
    <property type="match status" value="1"/>
</dbReference>
<dbReference type="RefSeq" id="WP_178138552.1">
    <property type="nucleotide sequence ID" value="NZ_FQYT01000012.1"/>
</dbReference>
<protein>
    <submittedName>
        <fullName evidence="12">ATP-binding cassette, subfamily B</fullName>
    </submittedName>
</protein>
<organism evidence="12 13">
    <name type="scientific">Parasporobacterium paucivorans DSM 15970</name>
    <dbReference type="NCBI Taxonomy" id="1122934"/>
    <lineage>
        <taxon>Bacteria</taxon>
        <taxon>Bacillati</taxon>
        <taxon>Bacillota</taxon>
        <taxon>Clostridia</taxon>
        <taxon>Lachnospirales</taxon>
        <taxon>Lachnospiraceae</taxon>
        <taxon>Parasporobacterium</taxon>
    </lineage>
</organism>
<feature type="transmembrane region" description="Helical" evidence="9">
    <location>
        <begin position="247"/>
        <end position="266"/>
    </location>
</feature>
<evidence type="ECO:0000256" key="6">
    <source>
        <dbReference type="ARBA" id="ARBA00022840"/>
    </source>
</evidence>
<dbReference type="InterPro" id="IPR039421">
    <property type="entry name" value="Type_1_exporter"/>
</dbReference>
<dbReference type="AlphaFoldDB" id="A0A1M6GNF5"/>